<feature type="transmembrane region" description="Helical" evidence="1">
    <location>
        <begin position="348"/>
        <end position="372"/>
    </location>
</feature>
<gene>
    <name evidence="2" type="ORF">GCM10010832_12390</name>
</gene>
<evidence type="ECO:0000313" key="3">
    <source>
        <dbReference type="Proteomes" id="UP000599179"/>
    </source>
</evidence>
<evidence type="ECO:0000256" key="1">
    <source>
        <dbReference type="SAM" id="Phobius"/>
    </source>
</evidence>
<sequence length="383" mass="44460">MIKLKDYLKKFWAQVVLITFFTTEAIHKIFLEVFYLKISLVQITKFSIILVFIFLIYLKSKKQILHLLLLLAFFLIGQFYISNGFRLEVLQSLGRFFLVIILLIFASLYPLSPKAKNQLFVTFKNIMLVNACLIFIAFAFQFNFLATYDISFRFGYNGLFVSSATSSYAFLTFFILCYFRHTNQLSLKKDWSTILIIFSSLFVGTKAIYLGLVLISCLAFFKTNKLSIRAKGFSLLTVFVFGLFIFYITFIKIGDFNEIKEASGLLSAILSFRNDLLINVTLPYINENWTVWNYLFGGTSNFDTRTQLGFLDVFYFWGVIGGICYFYIFQQNFFRFRNTTETLILLSIISLIVFMGGNFFESATAAIYILILREIFLSQQTKS</sequence>
<keyword evidence="1" id="KW-1133">Transmembrane helix</keyword>
<keyword evidence="3" id="KW-1185">Reference proteome</keyword>
<keyword evidence="1" id="KW-0472">Membrane</keyword>
<feature type="transmembrane region" description="Helical" evidence="1">
    <location>
        <begin position="123"/>
        <end position="142"/>
    </location>
</feature>
<accession>A0ABQ1SHQ2</accession>
<dbReference type="EMBL" id="BMGM01000005">
    <property type="protein sequence ID" value="GGE33736.1"/>
    <property type="molecule type" value="Genomic_DNA"/>
</dbReference>
<feature type="transmembrane region" description="Helical" evidence="1">
    <location>
        <begin position="64"/>
        <end position="81"/>
    </location>
</feature>
<dbReference type="Proteomes" id="UP000599179">
    <property type="component" value="Unassembled WGS sequence"/>
</dbReference>
<keyword evidence="1" id="KW-0812">Transmembrane</keyword>
<feature type="transmembrane region" description="Helical" evidence="1">
    <location>
        <begin position="93"/>
        <end position="111"/>
    </location>
</feature>
<feature type="transmembrane region" description="Helical" evidence="1">
    <location>
        <begin position="308"/>
        <end position="328"/>
    </location>
</feature>
<reference evidence="3" key="1">
    <citation type="journal article" date="2019" name="Int. J. Syst. Evol. Microbiol.">
        <title>The Global Catalogue of Microorganisms (GCM) 10K type strain sequencing project: providing services to taxonomists for standard genome sequencing and annotation.</title>
        <authorList>
            <consortium name="The Broad Institute Genomics Platform"/>
            <consortium name="The Broad Institute Genome Sequencing Center for Infectious Disease"/>
            <person name="Wu L."/>
            <person name="Ma J."/>
        </authorList>
    </citation>
    <scope>NUCLEOTIDE SEQUENCE [LARGE SCALE GENOMIC DNA]</scope>
    <source>
        <strain evidence="3">CGMCC 1.12931</strain>
    </source>
</reference>
<feature type="transmembrane region" description="Helical" evidence="1">
    <location>
        <begin position="154"/>
        <end position="179"/>
    </location>
</feature>
<protein>
    <submittedName>
        <fullName evidence="2">Uncharacterized protein</fullName>
    </submittedName>
</protein>
<comment type="caution">
    <text evidence="2">The sequence shown here is derived from an EMBL/GenBank/DDBJ whole genome shotgun (WGS) entry which is preliminary data.</text>
</comment>
<proteinExistence type="predicted"/>
<feature type="transmembrane region" description="Helical" evidence="1">
    <location>
        <begin position="191"/>
        <end position="221"/>
    </location>
</feature>
<name>A0ABQ1SHQ2_9FLAO</name>
<evidence type="ECO:0000313" key="2">
    <source>
        <dbReference type="EMBL" id="GGE33736.1"/>
    </source>
</evidence>
<feature type="transmembrane region" description="Helical" evidence="1">
    <location>
        <begin position="35"/>
        <end position="57"/>
    </location>
</feature>
<organism evidence="2 3">
    <name type="scientific">Psychroflexus planctonicus</name>
    <dbReference type="NCBI Taxonomy" id="1526575"/>
    <lineage>
        <taxon>Bacteria</taxon>
        <taxon>Pseudomonadati</taxon>
        <taxon>Bacteroidota</taxon>
        <taxon>Flavobacteriia</taxon>
        <taxon>Flavobacteriales</taxon>
        <taxon>Flavobacteriaceae</taxon>
        <taxon>Psychroflexus</taxon>
    </lineage>
</organism>
<feature type="transmembrane region" description="Helical" evidence="1">
    <location>
        <begin position="233"/>
        <end position="251"/>
    </location>
</feature>